<proteinExistence type="predicted"/>
<gene>
    <name evidence="1" type="ORF">LCGC14_0838260</name>
</gene>
<reference evidence="1" key="1">
    <citation type="journal article" date="2015" name="Nature">
        <title>Complex archaea that bridge the gap between prokaryotes and eukaryotes.</title>
        <authorList>
            <person name="Spang A."/>
            <person name="Saw J.H."/>
            <person name="Jorgensen S.L."/>
            <person name="Zaremba-Niedzwiedzka K."/>
            <person name="Martijn J."/>
            <person name="Lind A.E."/>
            <person name="van Eijk R."/>
            <person name="Schleper C."/>
            <person name="Guy L."/>
            <person name="Ettema T.J."/>
        </authorList>
    </citation>
    <scope>NUCLEOTIDE SEQUENCE</scope>
</reference>
<accession>A0A0F9PIJ2</accession>
<sequence>MTIKRQFEIMDKMVKIQEKYGNDVEKFHKDPEFIKLSNSLGRVRRTPIHLQRVVEVKKPMKMRLRSKGIGRYYRITCAMYTLETARIYVYKHDKIGEKFDKYLIGEYVQINNCQSALSLYNSVRTVKDIKKLLQNKKREL</sequence>
<protein>
    <submittedName>
        <fullName evidence="1">Uncharacterized protein</fullName>
    </submittedName>
</protein>
<comment type="caution">
    <text evidence="1">The sequence shown here is derived from an EMBL/GenBank/DDBJ whole genome shotgun (WGS) entry which is preliminary data.</text>
</comment>
<name>A0A0F9PIJ2_9ZZZZ</name>
<evidence type="ECO:0000313" key="1">
    <source>
        <dbReference type="EMBL" id="KKN30009.1"/>
    </source>
</evidence>
<dbReference type="AlphaFoldDB" id="A0A0F9PIJ2"/>
<organism evidence="1">
    <name type="scientific">marine sediment metagenome</name>
    <dbReference type="NCBI Taxonomy" id="412755"/>
    <lineage>
        <taxon>unclassified sequences</taxon>
        <taxon>metagenomes</taxon>
        <taxon>ecological metagenomes</taxon>
    </lineage>
</organism>
<dbReference type="EMBL" id="LAZR01002441">
    <property type="protein sequence ID" value="KKN30009.1"/>
    <property type="molecule type" value="Genomic_DNA"/>
</dbReference>